<protein>
    <recommendedName>
        <fullName evidence="3">3'-5' exonuclease domain-containing protein</fullName>
    </recommendedName>
</protein>
<keyword evidence="1" id="KW-0540">Nuclease</keyword>
<dbReference type="PANTHER" id="PTHR13620:SF105">
    <property type="entry name" value="OS01G0737700 PROTEIN"/>
    <property type="match status" value="1"/>
</dbReference>
<dbReference type="InterPro" id="IPR036397">
    <property type="entry name" value="RNaseH_sf"/>
</dbReference>
<name>S8C7L4_9LAMI</name>
<evidence type="ECO:0000259" key="3">
    <source>
        <dbReference type="Pfam" id="PF01612"/>
    </source>
</evidence>
<dbReference type="GO" id="GO:0005634">
    <property type="term" value="C:nucleus"/>
    <property type="evidence" value="ECO:0007669"/>
    <property type="project" value="TreeGrafter"/>
</dbReference>
<comment type="caution">
    <text evidence="4">The sequence shown here is derived from an EMBL/GenBank/DDBJ whole genome shotgun (WGS) entry which is preliminary data.</text>
</comment>
<reference evidence="4 5" key="1">
    <citation type="journal article" date="2013" name="BMC Genomics">
        <title>The miniature genome of a carnivorous plant Genlisea aurea contains a low number of genes and short non-coding sequences.</title>
        <authorList>
            <person name="Leushkin E.V."/>
            <person name="Sutormin R.A."/>
            <person name="Nabieva E.R."/>
            <person name="Penin A.A."/>
            <person name="Kondrashov A.S."/>
            <person name="Logacheva M.D."/>
        </authorList>
    </citation>
    <scope>NUCLEOTIDE SEQUENCE [LARGE SCALE GENOMIC DNA]</scope>
</reference>
<dbReference type="InterPro" id="IPR012337">
    <property type="entry name" value="RNaseH-like_sf"/>
</dbReference>
<dbReference type="EMBL" id="AUSU01005900">
    <property type="protein sequence ID" value="EPS62784.1"/>
    <property type="molecule type" value="Genomic_DNA"/>
</dbReference>
<keyword evidence="2" id="KW-0378">Hydrolase</keyword>
<dbReference type="InterPro" id="IPR002562">
    <property type="entry name" value="3'-5'_exonuclease_dom"/>
</dbReference>
<evidence type="ECO:0000313" key="4">
    <source>
        <dbReference type="EMBL" id="EPS62784.1"/>
    </source>
</evidence>
<accession>S8C7L4</accession>
<dbReference type="GO" id="GO:0008408">
    <property type="term" value="F:3'-5' exonuclease activity"/>
    <property type="evidence" value="ECO:0007669"/>
    <property type="project" value="InterPro"/>
</dbReference>
<keyword evidence="5" id="KW-1185">Reference proteome</keyword>
<evidence type="ECO:0000256" key="1">
    <source>
        <dbReference type="ARBA" id="ARBA00022722"/>
    </source>
</evidence>
<dbReference type="Pfam" id="PF01612">
    <property type="entry name" value="DNA_pol_A_exo1"/>
    <property type="match status" value="1"/>
</dbReference>
<dbReference type="Proteomes" id="UP000015453">
    <property type="component" value="Unassembled WGS sequence"/>
</dbReference>
<dbReference type="GO" id="GO:0003676">
    <property type="term" value="F:nucleic acid binding"/>
    <property type="evidence" value="ECO:0007669"/>
    <property type="project" value="InterPro"/>
</dbReference>
<evidence type="ECO:0000256" key="2">
    <source>
        <dbReference type="ARBA" id="ARBA00022801"/>
    </source>
</evidence>
<dbReference type="GO" id="GO:0006139">
    <property type="term" value="P:nucleobase-containing compound metabolic process"/>
    <property type="evidence" value="ECO:0007669"/>
    <property type="project" value="InterPro"/>
</dbReference>
<dbReference type="GO" id="GO:0005737">
    <property type="term" value="C:cytoplasm"/>
    <property type="evidence" value="ECO:0007669"/>
    <property type="project" value="TreeGrafter"/>
</dbReference>
<gene>
    <name evidence="4" type="ORF">M569_12005</name>
</gene>
<evidence type="ECO:0000313" key="5">
    <source>
        <dbReference type="Proteomes" id="UP000015453"/>
    </source>
</evidence>
<feature type="non-terminal residue" evidence="4">
    <location>
        <position position="205"/>
    </location>
</feature>
<dbReference type="Gene3D" id="3.30.420.10">
    <property type="entry name" value="Ribonuclease H-like superfamily/Ribonuclease H"/>
    <property type="match status" value="1"/>
</dbReference>
<dbReference type="InterPro" id="IPR051132">
    <property type="entry name" value="3-5_Exonuclease_domain"/>
</dbReference>
<proteinExistence type="predicted"/>
<feature type="non-terminal residue" evidence="4">
    <location>
        <position position="1"/>
    </location>
</feature>
<dbReference type="OrthoDB" id="1920326at2759"/>
<dbReference type="PANTHER" id="PTHR13620">
    <property type="entry name" value="3-5 EXONUCLEASE"/>
    <property type="match status" value="1"/>
</dbReference>
<feature type="domain" description="3'-5' exonuclease" evidence="3">
    <location>
        <begin position="42"/>
        <end position="192"/>
    </location>
</feature>
<dbReference type="AlphaFoldDB" id="S8C7L4"/>
<sequence>HRTFAVSFNDAPIRTTVTSDSGVVTSWIYGIKDTTKGFDHLLVGLHIEWRPNESQYFNPAATLQFCVDDRCLIFQILHADLIPPTLKDFMASRHCVFVGIDIESDLEKLRTDHNFGFFVQCKDLRSLAAEKYGMEDLRRSCLAKLVQVVLNVDMVKPANEAAFRWDRSRLSHAQINHAAVRAYACFQIGKALGAASQVDTPVSHS</sequence>
<dbReference type="CDD" id="cd06141">
    <property type="entry name" value="WRN_exo"/>
    <property type="match status" value="1"/>
</dbReference>
<organism evidence="4 5">
    <name type="scientific">Genlisea aurea</name>
    <dbReference type="NCBI Taxonomy" id="192259"/>
    <lineage>
        <taxon>Eukaryota</taxon>
        <taxon>Viridiplantae</taxon>
        <taxon>Streptophyta</taxon>
        <taxon>Embryophyta</taxon>
        <taxon>Tracheophyta</taxon>
        <taxon>Spermatophyta</taxon>
        <taxon>Magnoliopsida</taxon>
        <taxon>eudicotyledons</taxon>
        <taxon>Gunneridae</taxon>
        <taxon>Pentapetalae</taxon>
        <taxon>asterids</taxon>
        <taxon>lamiids</taxon>
        <taxon>Lamiales</taxon>
        <taxon>Lentibulariaceae</taxon>
        <taxon>Genlisea</taxon>
    </lineage>
</organism>
<dbReference type="SUPFAM" id="SSF53098">
    <property type="entry name" value="Ribonuclease H-like"/>
    <property type="match status" value="1"/>
</dbReference>